<dbReference type="NCBIfam" id="NF011666">
    <property type="entry name" value="PRK15086.1-2"/>
    <property type="match status" value="1"/>
</dbReference>
<dbReference type="Proteomes" id="UP000012283">
    <property type="component" value="Unassembled WGS sequence"/>
</dbReference>
<protein>
    <submittedName>
        <fullName evidence="3">Ethanolamine utilization protein EutH</fullName>
    </submittedName>
</protein>
<dbReference type="NCBIfam" id="NF011667">
    <property type="entry name" value="PRK15086.1-3"/>
    <property type="match status" value="1"/>
</dbReference>
<evidence type="ECO:0000313" key="4">
    <source>
        <dbReference type="Proteomes" id="UP000012283"/>
    </source>
</evidence>
<feature type="transmembrane region" description="Helical" evidence="2">
    <location>
        <begin position="143"/>
        <end position="166"/>
    </location>
</feature>
<dbReference type="Pfam" id="PF04346">
    <property type="entry name" value="EutH"/>
    <property type="match status" value="1"/>
</dbReference>
<keyword evidence="2" id="KW-0812">Transmembrane</keyword>
<keyword evidence="4" id="KW-1185">Reference proteome</keyword>
<dbReference type="PANTHER" id="PTHR40089:SF1">
    <property type="entry name" value="ETHANOLAMINE PERMEASE EUTH-RELATED"/>
    <property type="match status" value="1"/>
</dbReference>
<name>N4WQP7_9BACI</name>
<dbReference type="EMBL" id="APML01000030">
    <property type="protein sequence ID" value="ENH96780.1"/>
    <property type="molecule type" value="Genomic_DNA"/>
</dbReference>
<dbReference type="eggNOG" id="COG3192">
    <property type="taxonomic scope" value="Bacteria"/>
</dbReference>
<feature type="transmembrane region" description="Helical" evidence="2">
    <location>
        <begin position="6"/>
        <end position="24"/>
    </location>
</feature>
<feature type="transmembrane region" description="Helical" evidence="2">
    <location>
        <begin position="203"/>
        <end position="226"/>
    </location>
</feature>
<comment type="caution">
    <text evidence="3">The sequence shown here is derived from an EMBL/GenBank/DDBJ whole genome shotgun (WGS) entry which is preliminary data.</text>
</comment>
<evidence type="ECO:0000313" key="3">
    <source>
        <dbReference type="EMBL" id="ENH96780.1"/>
    </source>
</evidence>
<evidence type="ECO:0000256" key="2">
    <source>
        <dbReference type="SAM" id="Phobius"/>
    </source>
</evidence>
<dbReference type="GO" id="GO:0005886">
    <property type="term" value="C:plasma membrane"/>
    <property type="evidence" value="ECO:0007669"/>
    <property type="project" value="TreeGrafter"/>
</dbReference>
<feature type="transmembrane region" description="Helical" evidence="2">
    <location>
        <begin position="44"/>
        <end position="66"/>
    </location>
</feature>
<proteinExistence type="predicted"/>
<reference evidence="3 4" key="1">
    <citation type="submission" date="2013-03" db="EMBL/GenBank/DDBJ databases">
        <title>Draft genome sequence of Gracibacillus halophilus YIM-C55.5, a moderately halophilic and thermophilic organism from the Xiaochaidamu salt lake.</title>
        <authorList>
            <person name="Sugumar T."/>
            <person name="Polireddy D.R."/>
            <person name="Antony A."/>
            <person name="Madhava Y.R."/>
            <person name="Sivakumar N."/>
        </authorList>
    </citation>
    <scope>NUCLEOTIDE SEQUENCE [LARGE SCALE GENOMIC DNA]</scope>
    <source>
        <strain evidence="3 4">YIM-C55.5</strain>
    </source>
</reference>
<sequence>MGINDIIVFIVIGFFCLGALDKCIGNKWGLGKHFDDGFMTMGSITLAIVGIISLAPVLASILTPLISPIYGLVGADPASFANTILALDTGGYALATEMSQNADAELFAWVFLGTMMGPTIVLTIPVGVGMIDKKDHPFFAKGILLGIITVPIGSLIGGIIANIPLLVIIKNLIPPIVLSIVISVGLWKYTNKMILGFSVFAKGINIMATIGLTAISIETFTGVTVIPNMTPLMEGMEVVTMIAVFLAGAFPFVAFISFVCKKPLKTFGRLLGINERSTAGLMASLAHNIPMFSIFKEMDDRGKVINVAFAVSGAFVFGAHLGFVAGVNKDVVFAMIIGKLFGGISAILLAIMTTRQKSKVNESDIDPHEQSSMHGKESAASH</sequence>
<dbReference type="RefSeq" id="WP_003468496.1">
    <property type="nucleotide sequence ID" value="NZ_APML01000030.1"/>
</dbReference>
<dbReference type="PANTHER" id="PTHR40089">
    <property type="entry name" value="ETHANOLAMINE UTILIZATION PROTEIN EUTH"/>
    <property type="match status" value="1"/>
</dbReference>
<feature type="transmembrane region" description="Helical" evidence="2">
    <location>
        <begin position="238"/>
        <end position="260"/>
    </location>
</feature>
<dbReference type="AlphaFoldDB" id="N4WQP7"/>
<keyword evidence="2" id="KW-0472">Membrane</keyword>
<dbReference type="PATRIC" id="fig|1308866.3.peg.1776"/>
<feature type="transmembrane region" description="Helical" evidence="2">
    <location>
        <begin position="106"/>
        <end position="131"/>
    </location>
</feature>
<gene>
    <name evidence="3" type="ORF">J416_08774</name>
</gene>
<accession>N4WQP7</accession>
<evidence type="ECO:0000256" key="1">
    <source>
        <dbReference type="SAM" id="MobiDB-lite"/>
    </source>
</evidence>
<dbReference type="PIRSF" id="PIRSF019466">
    <property type="entry name" value="EutH"/>
    <property type="match status" value="1"/>
</dbReference>
<feature type="transmembrane region" description="Helical" evidence="2">
    <location>
        <begin position="304"/>
        <end position="325"/>
    </location>
</feature>
<keyword evidence="2" id="KW-1133">Transmembrane helix</keyword>
<dbReference type="GO" id="GO:0034228">
    <property type="term" value="F:ethanolamine transmembrane transporter activity"/>
    <property type="evidence" value="ECO:0007669"/>
    <property type="project" value="InterPro"/>
</dbReference>
<feature type="transmembrane region" description="Helical" evidence="2">
    <location>
        <begin position="331"/>
        <end position="351"/>
    </location>
</feature>
<dbReference type="InterPro" id="IPR007441">
    <property type="entry name" value="EutH"/>
</dbReference>
<feature type="region of interest" description="Disordered" evidence="1">
    <location>
        <begin position="360"/>
        <end position="382"/>
    </location>
</feature>
<organism evidence="3 4">
    <name type="scientific">Gracilibacillus halophilus YIM-C55.5</name>
    <dbReference type="NCBI Taxonomy" id="1308866"/>
    <lineage>
        <taxon>Bacteria</taxon>
        <taxon>Bacillati</taxon>
        <taxon>Bacillota</taxon>
        <taxon>Bacilli</taxon>
        <taxon>Bacillales</taxon>
        <taxon>Bacillaceae</taxon>
        <taxon>Gracilibacillus</taxon>
    </lineage>
</organism>
<dbReference type="STRING" id="1308866.J416_08774"/>
<feature type="transmembrane region" description="Helical" evidence="2">
    <location>
        <begin position="172"/>
        <end position="191"/>
    </location>
</feature>
<dbReference type="OrthoDB" id="9778282at2"/>